<dbReference type="OrthoDB" id="28072at2157"/>
<dbReference type="GeneID" id="9234528"/>
<evidence type="ECO:0000313" key="4">
    <source>
        <dbReference type="Proteomes" id="UP000002573"/>
    </source>
</evidence>
<evidence type="ECO:0000313" key="3">
    <source>
        <dbReference type="EMBL" id="ADI32337.1"/>
    </source>
</evidence>
<evidence type="ECO:0000256" key="1">
    <source>
        <dbReference type="ARBA" id="ARBA00023125"/>
    </source>
</evidence>
<dbReference type="InterPro" id="IPR010095">
    <property type="entry name" value="Cas12f1-like_TNB"/>
</dbReference>
<dbReference type="RefSeq" id="WP_013143535.1">
    <property type="nucleotide sequence ID" value="NC_014205.1"/>
</dbReference>
<evidence type="ECO:0000259" key="2">
    <source>
        <dbReference type="Pfam" id="PF07282"/>
    </source>
</evidence>
<reference evidence="4" key="1">
    <citation type="submission" date="2010-05" db="EMBL/GenBank/DDBJ databases">
        <title>Complete sequence of Staphylothermus hellenicus DSM 12710.</title>
        <authorList>
            <consortium name="US DOE Joint Genome Institute"/>
            <person name="Lucas S."/>
            <person name="Copeland A."/>
            <person name="Lapidus A."/>
            <person name="Cheng J.-F."/>
            <person name="Bruce D."/>
            <person name="Goodwin L."/>
            <person name="Pitluck S."/>
            <person name="Davenport K."/>
            <person name="Detter J.C."/>
            <person name="Han C."/>
            <person name="Tapia R."/>
            <person name="Larimer F."/>
            <person name="Land M."/>
            <person name="Hauser L."/>
            <person name="Kyrpides N."/>
            <person name="Mikhailova N."/>
            <person name="Anderson I.J."/>
            <person name="Woyke T."/>
        </authorList>
    </citation>
    <scope>NUCLEOTIDE SEQUENCE [LARGE SCALE GENOMIC DNA]</scope>
    <source>
        <strain evidence="4">DSM 12710 / JCM 10830 / BK20S6-10-b1 / P8</strain>
    </source>
</reference>
<dbReference type="STRING" id="591019.Shell_1239"/>
<reference evidence="3 4" key="2">
    <citation type="journal article" date="2011" name="Stand. Genomic Sci.">
        <title>Complete genome sequence of Staphylothermus hellenicus P8.</title>
        <authorList>
            <person name="Anderson I."/>
            <person name="Wirth R."/>
            <person name="Lucas S."/>
            <person name="Copeland A."/>
            <person name="Lapidus A."/>
            <person name="Cheng J.F."/>
            <person name="Goodwin L."/>
            <person name="Pitluck S."/>
            <person name="Davenport K."/>
            <person name="Detter J.C."/>
            <person name="Han C."/>
            <person name="Tapia R."/>
            <person name="Land M."/>
            <person name="Hauser L."/>
            <person name="Pati A."/>
            <person name="Mikhailova N."/>
            <person name="Woyke T."/>
            <person name="Klenk H.P."/>
            <person name="Kyrpides N."/>
            <person name="Ivanova N."/>
        </authorList>
    </citation>
    <scope>NUCLEOTIDE SEQUENCE [LARGE SCALE GENOMIC DNA]</scope>
    <source>
        <strain evidence="4">DSM 12710 / JCM 10830 / BK20S6-10-b1 / P8</strain>
    </source>
</reference>
<dbReference type="NCBIfam" id="NF040570">
    <property type="entry name" value="guided_TnpB"/>
    <property type="match status" value="1"/>
</dbReference>
<dbReference type="KEGG" id="shc:Shell_1239"/>
<dbReference type="Proteomes" id="UP000002573">
    <property type="component" value="Chromosome"/>
</dbReference>
<dbReference type="GO" id="GO:0003677">
    <property type="term" value="F:DNA binding"/>
    <property type="evidence" value="ECO:0007669"/>
    <property type="project" value="UniProtKB-KW"/>
</dbReference>
<gene>
    <name evidence="3" type="ordered locus">Shell_1239</name>
</gene>
<organism evidence="3 4">
    <name type="scientific">Staphylothermus hellenicus (strain DSM 12710 / JCM 10830 / BK20S6-10-b1 / P8)</name>
    <dbReference type="NCBI Taxonomy" id="591019"/>
    <lineage>
        <taxon>Archaea</taxon>
        <taxon>Thermoproteota</taxon>
        <taxon>Thermoprotei</taxon>
        <taxon>Desulfurococcales</taxon>
        <taxon>Desulfurococcaceae</taxon>
        <taxon>Staphylothermus</taxon>
    </lineage>
</organism>
<keyword evidence="1" id="KW-0238">DNA-binding</keyword>
<dbReference type="EMBL" id="CP002051">
    <property type="protein sequence ID" value="ADI32337.1"/>
    <property type="molecule type" value="Genomic_DNA"/>
</dbReference>
<dbReference type="AlphaFoldDB" id="D7D991"/>
<name>D7D991_STAHD</name>
<dbReference type="Pfam" id="PF07282">
    <property type="entry name" value="Cas12f1-like_TNB"/>
    <property type="match status" value="1"/>
</dbReference>
<proteinExistence type="predicted"/>
<keyword evidence="4" id="KW-1185">Reference proteome</keyword>
<sequence length="390" mass="45899">METIKSYKVPINAPKDLIKAYFEIKKKTLNEILKHINYSKHGKAHLKFGREDRRRLRNKLLKNWEYAKHYVDSAINSVISLVKSWITLHNKGRAKKPPSITRKTVYIKTTLFKVKDNKIRITIKPRQYLEVDLSKFSYLPKDYDRIGGLILQENKLIITFKKNVEVKNVKDCASFDANLTNVTGYINGRIVRYDLRKLYHIHRVYEEKRRRIQKLDKTKPKTSKRLMEKYSRREWNRARDIMHKLTTGIARMLTSLNHGVILEDLKNIKERTLRKGKDFNRKISKWNARTFQYMLEYKLRWLGLPVKYVNPAYSSQTCPLCSGRLTAYGGRLMKCTRCGFIWDRDVVAVLNLRMRGLRGCPERGRGIHEQGSVDADAPQSLHRQIKAYAG</sequence>
<accession>D7D991</accession>
<dbReference type="HOGENOM" id="CLU_032903_3_4_2"/>
<dbReference type="NCBIfam" id="TIGR01766">
    <property type="entry name" value="IS200/IS605 family accessory protein TnpB-like domain"/>
    <property type="match status" value="1"/>
</dbReference>
<feature type="domain" description="Cas12f1-like TNB" evidence="2">
    <location>
        <begin position="290"/>
        <end position="352"/>
    </location>
</feature>
<dbReference type="eggNOG" id="arCOG00679">
    <property type="taxonomic scope" value="Archaea"/>
</dbReference>
<protein>
    <submittedName>
        <fullName evidence="3">Transposase, IS605 OrfB family</fullName>
    </submittedName>
</protein>